<proteinExistence type="predicted"/>
<gene>
    <name evidence="1" type="ORF">CHYS00102_LOCUS1608</name>
</gene>
<reference evidence="1" key="1">
    <citation type="submission" date="2021-01" db="EMBL/GenBank/DDBJ databases">
        <authorList>
            <person name="Corre E."/>
            <person name="Pelletier E."/>
            <person name="Niang G."/>
            <person name="Scheremetjew M."/>
            <person name="Finn R."/>
            <person name="Kale V."/>
            <person name="Holt S."/>
            <person name="Cochrane G."/>
            <person name="Meng A."/>
            <person name="Brown T."/>
            <person name="Cohen L."/>
        </authorList>
    </citation>
    <scope>NUCLEOTIDE SEQUENCE</scope>
    <source>
        <strain evidence="1">308</strain>
    </source>
</reference>
<dbReference type="AlphaFoldDB" id="A0A7S1B427"/>
<sequence length="350" mass="39821">MNLNRQFINAQSLRIIRPTRDMKSQLCAIRNQGNQNGNLSSETNFTRIYFLRIISATNLNDRGRLFYLLESRNSNAMLFNRNIDFWDNEEIECQMGDIFLIKTPNPLIAMQRPSKLHTYKINNDIQANHLMAFCLNDKILNVNQTFVVQTTCSGLMCDKGIAEGWNETKGCGCIGMKHDISNLAIVHCIWFETNDGNNNGIESVAHRITHTNFSLTKFSLCYLTGHIPSSIRQSVLSATGGDGSNCLWDIEDAIERVRNYVNTHGGWTIIGWYKRGAIRDRSLVGESRGNAGNNRNTVTNSRDEIVGAGQLNFHIVELLPTDCLFFYRNTSQWRSLNLLKYDKSQLNTVH</sequence>
<organism evidence="1">
    <name type="scientific">Corethron hystrix</name>
    <dbReference type="NCBI Taxonomy" id="216773"/>
    <lineage>
        <taxon>Eukaryota</taxon>
        <taxon>Sar</taxon>
        <taxon>Stramenopiles</taxon>
        <taxon>Ochrophyta</taxon>
        <taxon>Bacillariophyta</taxon>
        <taxon>Coscinodiscophyceae</taxon>
        <taxon>Corethrophycidae</taxon>
        <taxon>Corethrales</taxon>
        <taxon>Corethraceae</taxon>
        <taxon>Corethron</taxon>
    </lineage>
</organism>
<accession>A0A7S1B427</accession>
<evidence type="ECO:0000313" key="1">
    <source>
        <dbReference type="EMBL" id="CAD8874433.1"/>
    </source>
</evidence>
<dbReference type="EMBL" id="HBFR01002460">
    <property type="protein sequence ID" value="CAD8874433.1"/>
    <property type="molecule type" value="Transcribed_RNA"/>
</dbReference>
<protein>
    <submittedName>
        <fullName evidence="1">Uncharacterized protein</fullName>
    </submittedName>
</protein>
<name>A0A7S1B427_9STRA</name>